<keyword evidence="6" id="KW-0378">Hydrolase</keyword>
<dbReference type="EMBL" id="JADFFL010000008">
    <property type="protein sequence ID" value="MBE9663849.1"/>
    <property type="molecule type" value="Genomic_DNA"/>
</dbReference>
<dbReference type="Pfam" id="PF07971">
    <property type="entry name" value="Glyco_hydro_92"/>
    <property type="match status" value="1"/>
</dbReference>
<evidence type="ECO:0000259" key="5">
    <source>
        <dbReference type="PROSITE" id="PS50022"/>
    </source>
</evidence>
<dbReference type="SUPFAM" id="SSF49785">
    <property type="entry name" value="Galactose-binding domain-like"/>
    <property type="match status" value="1"/>
</dbReference>
<feature type="chain" id="PRO_5037230464" evidence="4">
    <location>
        <begin position="24"/>
        <end position="1017"/>
    </location>
</feature>
<evidence type="ECO:0000313" key="7">
    <source>
        <dbReference type="Proteomes" id="UP000622475"/>
    </source>
</evidence>
<keyword evidence="7" id="KW-1185">Reference proteome</keyword>
<proteinExistence type="predicted"/>
<comment type="caution">
    <text evidence="6">The sequence shown here is derived from an EMBL/GenBank/DDBJ whole genome shotgun (WGS) entry which is preliminary data.</text>
</comment>
<dbReference type="InterPro" id="IPR008928">
    <property type="entry name" value="6-hairpin_glycosidase_sf"/>
</dbReference>
<dbReference type="Gene3D" id="2.70.98.10">
    <property type="match status" value="1"/>
</dbReference>
<dbReference type="Gene3D" id="2.60.120.260">
    <property type="entry name" value="Galactose-binding domain-like"/>
    <property type="match status" value="1"/>
</dbReference>
<dbReference type="Pfam" id="PF00754">
    <property type="entry name" value="F5_F8_type_C"/>
    <property type="match status" value="1"/>
</dbReference>
<dbReference type="Gene3D" id="1.20.1610.10">
    <property type="entry name" value="alpha-1,2-mannosidases domains"/>
    <property type="match status" value="1"/>
</dbReference>
<dbReference type="NCBIfam" id="TIGR01180">
    <property type="entry name" value="aman2_put"/>
    <property type="match status" value="1"/>
</dbReference>
<dbReference type="GO" id="GO:0005975">
    <property type="term" value="P:carbohydrate metabolic process"/>
    <property type="evidence" value="ECO:0007669"/>
    <property type="project" value="InterPro"/>
</dbReference>
<dbReference type="Pfam" id="PF13290">
    <property type="entry name" value="CHB_HEX_C_1"/>
    <property type="match status" value="1"/>
</dbReference>
<feature type="signal peptide" evidence="4">
    <location>
        <begin position="1"/>
        <end position="23"/>
    </location>
</feature>
<comment type="subunit">
    <text evidence="2">Monomer.</text>
</comment>
<evidence type="ECO:0000256" key="1">
    <source>
        <dbReference type="ARBA" id="ARBA00001913"/>
    </source>
</evidence>
<dbReference type="GO" id="GO:0005829">
    <property type="term" value="C:cytosol"/>
    <property type="evidence" value="ECO:0007669"/>
    <property type="project" value="TreeGrafter"/>
</dbReference>
<dbReference type="GO" id="GO:0030246">
    <property type="term" value="F:carbohydrate binding"/>
    <property type="evidence" value="ECO:0007669"/>
    <property type="project" value="InterPro"/>
</dbReference>
<sequence length="1017" mass="114325">MKFLFTCAFSALVSVALVSPALAQKKVKIIDNTPLVNVFIGTGGHGHTYPGATTPFGMVQLSPDTRLEGWDGCSGYHATDSVVYGFSHTHLSGTGIPDYCDVLFMPTTGDPRFKNDDYKSPFKKKNEVGSPGYYKTHLDKYNIDVELTATTRVGVHKYNYPKGQPANIIIDLKHRDEVLDSWIEVVNDHEVRGLRRSKSWAADQHVYFYAKFNKPFKTYGIALDDKVQDGKNKVQGKNVKMYLQFDNPGEVISKVGISAVSAEGALANLDKEVTDFDFKRIQKEAKTNWINELAKIQIEGGAAPPPPVMPTAQNGYNGRNPYGGYNPYPQAPRPQPIDYGKIKRTIFYSALYHTMLAPNVYSDVDGQYRGLDQKVHTANGFTYYTIFSLWDTYRAEHPLLSLIDKKRTLDFVKSFLAMYDDGKRLPIWPVGSSETDCMVGNHAIPVIVDAYAKGIRDFDTDKALRAMKEAVNRNQYGLDSYRKNGVVLSDDEHESVSKTLEYAFDDWCIAQFAKMLNKTDDYNTFIKRAQYWKNQYNNQNGFMQARVNGSWWAPFDPTEVNNNYTEGNAWQYAFLVPHDVEGLIERAGGKERFEMKLDDLFNSPSKMTGREQSDITGLIGQYAHGNEPSHHMAYLYNFTDDPTKTQFYLGKIFREQYTNKPDGLAGNEDCGQMSAWYVMSALGIYNVTPGQQQYQIGLPQFDKATISLENGKKFVVTNAAVAQNNFYLQGLNLNKKPYGKLFLNYEDIENGGEFEYFAGRLPNRLFVQELEKPTSKIADNLIVANPYFVGGTRTFKDNLSVDIKSGDTGAKYYYTLDGSEPSDKSTAYSTPIKITATTTVKAIAYKDGKSSMVNYGTFIKARNDVKLSLINEYLPNYPAEGADALIDGLRGTANWRIGNWQGYQGKDLIAVLDLGASKNVKSVSLSTLQDAGSWIVFPKYMMVQVSDDNKAWRDIGKVDTKIDIDEPGAKTQEFVKELNVKARYIKITAKQYGALPDWHESKGNPSYIFADEIGVNY</sequence>
<dbReference type="InterPro" id="IPR005887">
    <property type="entry name" value="GH92_a_mannosidase_put"/>
</dbReference>
<dbReference type="InterPro" id="IPR041371">
    <property type="entry name" value="GH92_N"/>
</dbReference>
<keyword evidence="6" id="KW-0326">Glycosidase</keyword>
<dbReference type="SUPFAM" id="SSF48208">
    <property type="entry name" value="Six-hairpin glycosidases"/>
    <property type="match status" value="1"/>
</dbReference>
<keyword evidence="3" id="KW-0106">Calcium</keyword>
<dbReference type="InterPro" id="IPR014718">
    <property type="entry name" value="GH-type_carb-bd"/>
</dbReference>
<reference evidence="6" key="1">
    <citation type="submission" date="2020-10" db="EMBL/GenBank/DDBJ databases">
        <title>Mucilaginibacter mali sp. nov., isolated from rhizosphere soil of apple orchard.</title>
        <authorList>
            <person name="Lee J.-S."/>
            <person name="Kim H.S."/>
            <person name="Kim J.-S."/>
        </authorList>
    </citation>
    <scope>NUCLEOTIDE SEQUENCE</scope>
    <source>
        <strain evidence="6">KCTC 22746</strain>
    </source>
</reference>
<accession>A0A929KY72</accession>
<name>A0A929KY72_9SPHI</name>
<dbReference type="GO" id="GO:0016798">
    <property type="term" value="F:hydrolase activity, acting on glycosyl bonds"/>
    <property type="evidence" value="ECO:0007669"/>
    <property type="project" value="UniProtKB-KW"/>
</dbReference>
<protein>
    <submittedName>
        <fullName evidence="6">GH92 family glycosyl hydrolase</fullName>
        <ecNumber evidence="6">3.2.1.-</ecNumber>
    </submittedName>
</protein>
<feature type="domain" description="F5/8 type C" evidence="5">
    <location>
        <begin position="850"/>
        <end position="1011"/>
    </location>
</feature>
<evidence type="ECO:0000256" key="4">
    <source>
        <dbReference type="SAM" id="SignalP"/>
    </source>
</evidence>
<dbReference type="InterPro" id="IPR050883">
    <property type="entry name" value="PNGase"/>
</dbReference>
<keyword evidence="4" id="KW-0732">Signal</keyword>
<dbReference type="PANTHER" id="PTHR12143">
    <property type="entry name" value="PEPTIDE N-GLYCANASE PNGASE -RELATED"/>
    <property type="match status" value="1"/>
</dbReference>
<dbReference type="Gene3D" id="1.20.1050.60">
    <property type="entry name" value="alpha-1,2-mannosidase"/>
    <property type="match status" value="1"/>
</dbReference>
<dbReference type="EC" id="3.2.1.-" evidence="6"/>
<dbReference type="AlphaFoldDB" id="A0A929KY72"/>
<dbReference type="InterPro" id="IPR008979">
    <property type="entry name" value="Galactose-bd-like_sf"/>
</dbReference>
<comment type="cofactor">
    <cofactor evidence="1">
        <name>Ca(2+)</name>
        <dbReference type="ChEBI" id="CHEBI:29108"/>
    </cofactor>
</comment>
<dbReference type="PROSITE" id="PS50022">
    <property type="entry name" value="FA58C_3"/>
    <property type="match status" value="1"/>
</dbReference>
<organism evidence="6 7">
    <name type="scientific">Mucilaginibacter myungsuensis</name>
    <dbReference type="NCBI Taxonomy" id="649104"/>
    <lineage>
        <taxon>Bacteria</taxon>
        <taxon>Pseudomonadati</taxon>
        <taxon>Bacteroidota</taxon>
        <taxon>Sphingobacteriia</taxon>
        <taxon>Sphingobacteriales</taxon>
        <taxon>Sphingobacteriaceae</taxon>
        <taxon>Mucilaginibacter</taxon>
    </lineage>
</organism>
<dbReference type="Proteomes" id="UP000622475">
    <property type="component" value="Unassembled WGS sequence"/>
</dbReference>
<gene>
    <name evidence="6" type="ORF">IRJ16_18345</name>
</gene>
<evidence type="ECO:0000256" key="2">
    <source>
        <dbReference type="ARBA" id="ARBA00011245"/>
    </source>
</evidence>
<evidence type="ECO:0000256" key="3">
    <source>
        <dbReference type="ARBA" id="ARBA00022837"/>
    </source>
</evidence>
<dbReference type="InterPro" id="IPR059177">
    <property type="entry name" value="GH29D-like_dom"/>
</dbReference>
<dbReference type="PANTHER" id="PTHR12143:SF39">
    <property type="entry name" value="SECRETED PROTEIN"/>
    <property type="match status" value="1"/>
</dbReference>
<dbReference type="InterPro" id="IPR000421">
    <property type="entry name" value="FA58C"/>
</dbReference>
<evidence type="ECO:0000313" key="6">
    <source>
        <dbReference type="EMBL" id="MBE9663849.1"/>
    </source>
</evidence>
<dbReference type="GO" id="GO:0000224">
    <property type="term" value="F:peptide-N4-(N-acetyl-beta-glucosaminyl)asparagine amidase activity"/>
    <property type="evidence" value="ECO:0007669"/>
    <property type="project" value="TreeGrafter"/>
</dbReference>
<dbReference type="FunFam" id="1.20.1050.60:FF:000001">
    <property type="entry name" value="Putative alpha-1,2-mannosidase"/>
    <property type="match status" value="1"/>
</dbReference>
<dbReference type="InterPro" id="IPR012939">
    <property type="entry name" value="Glyco_hydro_92"/>
</dbReference>
<dbReference type="RefSeq" id="WP_194113098.1">
    <property type="nucleotide sequence ID" value="NZ_JADFFL010000008.1"/>
</dbReference>
<dbReference type="GO" id="GO:0006516">
    <property type="term" value="P:glycoprotein catabolic process"/>
    <property type="evidence" value="ECO:0007669"/>
    <property type="project" value="TreeGrafter"/>
</dbReference>
<dbReference type="Pfam" id="PF17678">
    <property type="entry name" value="Glyco_hydro_92N"/>
    <property type="match status" value="1"/>
</dbReference>